<evidence type="ECO:0000256" key="3">
    <source>
        <dbReference type="ARBA" id="ARBA00022448"/>
    </source>
</evidence>
<evidence type="ECO:0000256" key="7">
    <source>
        <dbReference type="ARBA" id="ARBA00023136"/>
    </source>
</evidence>
<dbReference type="Proteomes" id="UP000185596">
    <property type="component" value="Unassembled WGS sequence"/>
</dbReference>
<keyword evidence="6 8" id="KW-1133">Transmembrane helix</keyword>
<keyword evidence="5 8" id="KW-0812">Transmembrane</keyword>
<dbReference type="InterPro" id="IPR011606">
    <property type="entry name" value="Brnchd-chn_aa_trnsp_permease"/>
</dbReference>
<name>A0A1Q8CDR2_9PSEU</name>
<evidence type="ECO:0000256" key="1">
    <source>
        <dbReference type="ARBA" id="ARBA00004651"/>
    </source>
</evidence>
<evidence type="ECO:0000256" key="5">
    <source>
        <dbReference type="ARBA" id="ARBA00022692"/>
    </source>
</evidence>
<evidence type="ECO:0000256" key="8">
    <source>
        <dbReference type="SAM" id="Phobius"/>
    </source>
</evidence>
<organism evidence="9 10">
    <name type="scientific">Actinophytocola xanthii</name>
    <dbReference type="NCBI Taxonomy" id="1912961"/>
    <lineage>
        <taxon>Bacteria</taxon>
        <taxon>Bacillati</taxon>
        <taxon>Actinomycetota</taxon>
        <taxon>Actinomycetes</taxon>
        <taxon>Pseudonocardiales</taxon>
        <taxon>Pseudonocardiaceae</taxon>
    </lineage>
</organism>
<keyword evidence="7 8" id="KW-0472">Membrane</keyword>
<evidence type="ECO:0000256" key="6">
    <source>
        <dbReference type="ARBA" id="ARBA00022989"/>
    </source>
</evidence>
<dbReference type="GO" id="GO:0005886">
    <property type="term" value="C:plasma membrane"/>
    <property type="evidence" value="ECO:0007669"/>
    <property type="project" value="UniProtKB-SubCell"/>
</dbReference>
<evidence type="ECO:0000256" key="2">
    <source>
        <dbReference type="ARBA" id="ARBA00010735"/>
    </source>
</evidence>
<dbReference type="PANTHER" id="PTHR34979">
    <property type="entry name" value="INNER MEMBRANE PROTEIN YGAZ"/>
    <property type="match status" value="1"/>
</dbReference>
<dbReference type="AlphaFoldDB" id="A0A1Q8CDR2"/>
<proteinExistence type="inferred from homology"/>
<dbReference type="PANTHER" id="PTHR34979:SF1">
    <property type="entry name" value="INNER MEMBRANE PROTEIN YGAZ"/>
    <property type="match status" value="1"/>
</dbReference>
<evidence type="ECO:0000256" key="4">
    <source>
        <dbReference type="ARBA" id="ARBA00022475"/>
    </source>
</evidence>
<feature type="transmembrane region" description="Helical" evidence="8">
    <location>
        <begin position="12"/>
        <end position="38"/>
    </location>
</feature>
<evidence type="ECO:0000313" key="10">
    <source>
        <dbReference type="Proteomes" id="UP000185596"/>
    </source>
</evidence>
<dbReference type="RefSeq" id="WP_075128918.1">
    <property type="nucleotide sequence ID" value="NZ_MSIE01000060.1"/>
</dbReference>
<evidence type="ECO:0000313" key="9">
    <source>
        <dbReference type="EMBL" id="OLF12507.1"/>
    </source>
</evidence>
<dbReference type="Pfam" id="PF03591">
    <property type="entry name" value="AzlC"/>
    <property type="match status" value="1"/>
</dbReference>
<sequence>MRGVWRTLDRRLLTDVALVCVAVGLIGLSYGATAVAAGFPLWLPVVLGALVLAAGSEFLFVGIIGAGGSPVAALLAGLLVNARHIPYGLSVPDVLGRGWRRVLGVHLMNDETVVMAIAQEEQERKWAAYWGCGLGILVIWPLSAAAGGLIGSVVPNTDALGLDAMFPAVLLALILPALRDRTTLSSAVVGALLALAATPFLPPGLPVLVALAGVLLSVPAARGAGAA</sequence>
<feature type="transmembrane region" description="Helical" evidence="8">
    <location>
        <begin position="159"/>
        <end position="177"/>
    </location>
</feature>
<protein>
    <submittedName>
        <fullName evidence="9">Branched-chain amino acid permease</fullName>
    </submittedName>
</protein>
<dbReference type="EMBL" id="MSIE01000060">
    <property type="protein sequence ID" value="OLF12507.1"/>
    <property type="molecule type" value="Genomic_DNA"/>
</dbReference>
<dbReference type="OrthoDB" id="5195391at2"/>
<accession>A0A1Q8CDR2</accession>
<comment type="subcellular location">
    <subcellularLocation>
        <location evidence="1">Cell membrane</location>
        <topology evidence="1">Multi-pass membrane protein</topology>
    </subcellularLocation>
</comment>
<comment type="caution">
    <text evidence="9">The sequence shown here is derived from an EMBL/GenBank/DDBJ whole genome shotgun (WGS) entry which is preliminary data.</text>
</comment>
<comment type="similarity">
    <text evidence="2">Belongs to the AzlC family.</text>
</comment>
<keyword evidence="4" id="KW-1003">Cell membrane</keyword>
<dbReference type="STRING" id="1912961.BU204_28790"/>
<gene>
    <name evidence="9" type="ORF">BU204_28790</name>
</gene>
<keyword evidence="3" id="KW-0813">Transport</keyword>
<feature type="transmembrane region" description="Helical" evidence="8">
    <location>
        <begin position="127"/>
        <end position="153"/>
    </location>
</feature>
<reference evidence="9 10" key="1">
    <citation type="submission" date="2016-12" db="EMBL/GenBank/DDBJ databases">
        <title>The draft genome sequence of Actinophytocola sp. 11-183.</title>
        <authorList>
            <person name="Wang W."/>
            <person name="Yuan L."/>
        </authorList>
    </citation>
    <scope>NUCLEOTIDE SEQUENCE [LARGE SCALE GENOMIC DNA]</scope>
    <source>
        <strain evidence="9 10">11-183</strain>
    </source>
</reference>
<dbReference type="GO" id="GO:1903785">
    <property type="term" value="P:L-valine transmembrane transport"/>
    <property type="evidence" value="ECO:0007669"/>
    <property type="project" value="TreeGrafter"/>
</dbReference>
<feature type="transmembrane region" description="Helical" evidence="8">
    <location>
        <begin position="58"/>
        <end position="80"/>
    </location>
</feature>
<keyword evidence="10" id="KW-1185">Reference proteome</keyword>